<feature type="transmembrane region" description="Helical" evidence="7">
    <location>
        <begin position="256"/>
        <end position="277"/>
    </location>
</feature>
<keyword evidence="6 7" id="KW-0472">Membrane</keyword>
<dbReference type="AlphaFoldDB" id="A0A0F7K386"/>
<feature type="transmembrane region" description="Helical" evidence="7">
    <location>
        <begin position="166"/>
        <end position="191"/>
    </location>
</feature>
<feature type="transmembrane region" description="Helical" evidence="7">
    <location>
        <begin position="308"/>
        <end position="325"/>
    </location>
</feature>
<evidence type="ECO:0000256" key="2">
    <source>
        <dbReference type="ARBA" id="ARBA00022448"/>
    </source>
</evidence>
<name>A0A0F7K386_9GAMM</name>
<evidence type="ECO:0000256" key="4">
    <source>
        <dbReference type="ARBA" id="ARBA00022692"/>
    </source>
</evidence>
<dbReference type="Gene3D" id="1.20.1250.20">
    <property type="entry name" value="MFS general substrate transporter like domains"/>
    <property type="match status" value="1"/>
</dbReference>
<keyword evidence="10" id="KW-1185">Reference proteome</keyword>
<dbReference type="RefSeq" id="WP_046860318.1">
    <property type="nucleotide sequence ID" value="NZ_CP011412.1"/>
</dbReference>
<dbReference type="SUPFAM" id="SSF103473">
    <property type="entry name" value="MFS general substrate transporter"/>
    <property type="match status" value="1"/>
</dbReference>
<keyword evidence="3" id="KW-1003">Cell membrane</keyword>
<keyword evidence="4 7" id="KW-0812">Transmembrane</keyword>
<feature type="transmembrane region" description="Helical" evidence="7">
    <location>
        <begin position="141"/>
        <end position="160"/>
    </location>
</feature>
<evidence type="ECO:0000259" key="8">
    <source>
        <dbReference type="PROSITE" id="PS50850"/>
    </source>
</evidence>
<evidence type="ECO:0000256" key="5">
    <source>
        <dbReference type="ARBA" id="ARBA00022989"/>
    </source>
</evidence>
<dbReference type="InterPro" id="IPR020846">
    <property type="entry name" value="MFS_dom"/>
</dbReference>
<feature type="transmembrane region" description="Helical" evidence="7">
    <location>
        <begin position="373"/>
        <end position="391"/>
    </location>
</feature>
<dbReference type="Proteomes" id="UP000034410">
    <property type="component" value="Chromosome"/>
</dbReference>
<keyword evidence="5 7" id="KW-1133">Transmembrane helix</keyword>
<feature type="transmembrane region" description="Helical" evidence="7">
    <location>
        <begin position="85"/>
        <end position="103"/>
    </location>
</feature>
<evidence type="ECO:0000256" key="3">
    <source>
        <dbReference type="ARBA" id="ARBA00022475"/>
    </source>
</evidence>
<dbReference type="GO" id="GO:0022857">
    <property type="term" value="F:transmembrane transporter activity"/>
    <property type="evidence" value="ECO:0007669"/>
    <property type="project" value="InterPro"/>
</dbReference>
<gene>
    <name evidence="9" type="ORF">AAY24_14625</name>
</gene>
<protein>
    <submittedName>
        <fullName evidence="9">MFS transporter</fullName>
    </submittedName>
</protein>
<comment type="subcellular location">
    <subcellularLocation>
        <location evidence="1">Cell membrane</location>
        <topology evidence="1">Multi-pass membrane protein</topology>
    </subcellularLocation>
</comment>
<evidence type="ECO:0000256" key="1">
    <source>
        <dbReference type="ARBA" id="ARBA00004651"/>
    </source>
</evidence>
<dbReference type="PROSITE" id="PS50850">
    <property type="entry name" value="MFS"/>
    <property type="match status" value="1"/>
</dbReference>
<dbReference type="PANTHER" id="PTHR23517:SF2">
    <property type="entry name" value="MULTIDRUG RESISTANCE PROTEIN MDTH"/>
    <property type="match status" value="1"/>
</dbReference>
<dbReference type="KEGG" id="seds:AAY24_14625"/>
<feature type="transmembrane region" description="Helical" evidence="7">
    <location>
        <begin position="20"/>
        <end position="44"/>
    </location>
</feature>
<feature type="transmembrane region" description="Helical" evidence="7">
    <location>
        <begin position="346"/>
        <end position="367"/>
    </location>
</feature>
<accession>A0A0F7K386</accession>
<evidence type="ECO:0000256" key="7">
    <source>
        <dbReference type="SAM" id="Phobius"/>
    </source>
</evidence>
<dbReference type="GO" id="GO:0005886">
    <property type="term" value="C:plasma membrane"/>
    <property type="evidence" value="ECO:0007669"/>
    <property type="project" value="UniProtKB-SubCell"/>
</dbReference>
<feature type="domain" description="Major facilitator superfamily (MFS) profile" evidence="8">
    <location>
        <begin position="18"/>
        <end position="399"/>
    </location>
</feature>
<evidence type="ECO:0000313" key="10">
    <source>
        <dbReference type="Proteomes" id="UP000034410"/>
    </source>
</evidence>
<dbReference type="InterPro" id="IPR011701">
    <property type="entry name" value="MFS"/>
</dbReference>
<dbReference type="PANTHER" id="PTHR23517">
    <property type="entry name" value="RESISTANCE PROTEIN MDTM, PUTATIVE-RELATED-RELATED"/>
    <property type="match status" value="1"/>
</dbReference>
<feature type="transmembrane region" description="Helical" evidence="7">
    <location>
        <begin position="109"/>
        <end position="129"/>
    </location>
</feature>
<feature type="transmembrane region" description="Helical" evidence="7">
    <location>
        <begin position="50"/>
        <end position="73"/>
    </location>
</feature>
<dbReference type="InterPro" id="IPR050171">
    <property type="entry name" value="MFS_Transporters"/>
</dbReference>
<organism evidence="9 10">
    <name type="scientific">Sedimenticola thiotaurini</name>
    <dbReference type="NCBI Taxonomy" id="1543721"/>
    <lineage>
        <taxon>Bacteria</taxon>
        <taxon>Pseudomonadati</taxon>
        <taxon>Pseudomonadota</taxon>
        <taxon>Gammaproteobacteria</taxon>
        <taxon>Chromatiales</taxon>
        <taxon>Sedimenticolaceae</taxon>
        <taxon>Sedimenticola</taxon>
    </lineage>
</organism>
<reference evidence="9 10" key="1">
    <citation type="journal article" date="2015" name="Genome Announc.">
        <title>Complete Genome Sequence of Sedimenticola thiotaurini Strain SIP-G1, a Polyphosphate- and Polyhydroxyalkanoate-Accumulating Sulfur-Oxidizing Gammaproteobacterium Isolated from Salt Marsh Sediments.</title>
        <authorList>
            <person name="Flood B.E."/>
            <person name="Jones D.S."/>
            <person name="Bailey J.V."/>
        </authorList>
    </citation>
    <scope>NUCLEOTIDE SEQUENCE [LARGE SCALE GENOMIC DNA]</scope>
    <source>
        <strain evidence="9 10">SIP-G1</strain>
    </source>
</reference>
<proteinExistence type="predicted"/>
<dbReference type="PATRIC" id="fig|1543721.4.peg.3024"/>
<feature type="transmembrane region" description="Helical" evidence="7">
    <location>
        <begin position="224"/>
        <end position="244"/>
    </location>
</feature>
<dbReference type="Pfam" id="PF07690">
    <property type="entry name" value="MFS_1"/>
    <property type="match status" value="1"/>
</dbReference>
<dbReference type="CDD" id="cd17472">
    <property type="entry name" value="MFS_YajR_like"/>
    <property type="match status" value="1"/>
</dbReference>
<feature type="transmembrane region" description="Helical" evidence="7">
    <location>
        <begin position="286"/>
        <end position="302"/>
    </location>
</feature>
<evidence type="ECO:0000313" key="9">
    <source>
        <dbReference type="EMBL" id="AKH21393.1"/>
    </source>
</evidence>
<dbReference type="InterPro" id="IPR036259">
    <property type="entry name" value="MFS_trans_sf"/>
</dbReference>
<sequence>MNKKAQQLHRLTPTEIRAAFSLAGIFSLRMLGLFLILPVFAIYAEQLAGVTPLLIGVAIGAYGLTQAMLQIPFGMLSDRIGRKPVIVGGLLLFTLGSVVAAGSDTIWGVIAGRALQGSGAIAAAVMALAADLTREQNRTKAMAVIGMSIGLAFAVSLVLGPLLNTWIGVSGIFWLTAALAIAGILVVIFLVPNPDRSSTHRDTSPVRDQFARVLRNPDLLRLDLGILLLHMMLTAVFIVVPVTLRDITGIAVESHWMVYLPVVLLAMIFMVPFIVIAEKRRKMRQVFLLAISAICLSQLGFILFQASIVGFTAALLLFFTAFNLLEASLPSLISKMAQAESKGTAMGVYSTSQFVGAFLGGMLGGWVYGQFHLVGVFLFGAGASLLWLLVASGMRQPSYLSSYLIHVGTLDPLTAQELQMQLREIPGVGEAVVMGQEGVAYLKVDTQSVDFALLDEFSVAET</sequence>
<dbReference type="Gene3D" id="3.30.70.100">
    <property type="match status" value="1"/>
</dbReference>
<keyword evidence="2" id="KW-0813">Transport</keyword>
<evidence type="ECO:0000256" key="6">
    <source>
        <dbReference type="ARBA" id="ARBA00023136"/>
    </source>
</evidence>
<dbReference type="EMBL" id="CP011412">
    <property type="protein sequence ID" value="AKH21393.1"/>
    <property type="molecule type" value="Genomic_DNA"/>
</dbReference>